<reference evidence="13" key="3">
    <citation type="journal article" date="2017" name="Nature">
        <title>Genome sequence of the progenitor of the wheat D genome Aegilops tauschii.</title>
        <authorList>
            <person name="Luo M.C."/>
            <person name="Gu Y.Q."/>
            <person name="Puiu D."/>
            <person name="Wang H."/>
            <person name="Twardziok S.O."/>
            <person name="Deal K.R."/>
            <person name="Huo N."/>
            <person name="Zhu T."/>
            <person name="Wang L."/>
            <person name="Wang Y."/>
            <person name="McGuire P.E."/>
            <person name="Liu S."/>
            <person name="Long H."/>
            <person name="Ramasamy R.K."/>
            <person name="Rodriguez J.C."/>
            <person name="Van S.L."/>
            <person name="Yuan L."/>
            <person name="Wang Z."/>
            <person name="Xia Z."/>
            <person name="Xiao L."/>
            <person name="Anderson O.D."/>
            <person name="Ouyang S."/>
            <person name="Liang Y."/>
            <person name="Zimin A.V."/>
            <person name="Pertea G."/>
            <person name="Qi P."/>
            <person name="Bennetzen J.L."/>
            <person name="Dai X."/>
            <person name="Dawson M.W."/>
            <person name="Muller H.G."/>
            <person name="Kugler K."/>
            <person name="Rivarola-Duarte L."/>
            <person name="Spannagl M."/>
            <person name="Mayer K.F.X."/>
            <person name="Lu F.H."/>
            <person name="Bevan M.W."/>
            <person name="Leroy P."/>
            <person name="Li P."/>
            <person name="You F.M."/>
            <person name="Sun Q."/>
            <person name="Liu Z."/>
            <person name="Lyons E."/>
            <person name="Wicker T."/>
            <person name="Salzberg S.L."/>
            <person name="Devos K.M."/>
            <person name="Dvorak J."/>
        </authorList>
    </citation>
    <scope>NUCLEOTIDE SEQUENCE [LARGE SCALE GENOMIC DNA]</scope>
    <source>
        <strain evidence="13">cv. AL8/78</strain>
    </source>
</reference>
<evidence type="ECO:0000256" key="5">
    <source>
        <dbReference type="ARBA" id="ARBA00022643"/>
    </source>
</evidence>
<evidence type="ECO:0000256" key="3">
    <source>
        <dbReference type="ARBA" id="ARBA00022516"/>
    </source>
</evidence>
<keyword evidence="10" id="KW-0443">Lipid metabolism</keyword>
<evidence type="ECO:0000256" key="10">
    <source>
        <dbReference type="ARBA" id="ARBA00023098"/>
    </source>
</evidence>
<dbReference type="EnsemblPlants" id="AET7Gv20454000.4">
    <property type="protein sequence ID" value="AET7Gv20454000.4"/>
    <property type="gene ID" value="AET7Gv20454000"/>
</dbReference>
<dbReference type="SUPFAM" id="SSF51395">
    <property type="entry name" value="FMN-linked oxidoreductases"/>
    <property type="match status" value="1"/>
</dbReference>
<reference evidence="13" key="4">
    <citation type="submission" date="2019-03" db="UniProtKB">
        <authorList>
            <consortium name="EnsemblPlants"/>
        </authorList>
    </citation>
    <scope>IDENTIFICATION</scope>
</reference>
<evidence type="ECO:0000256" key="4">
    <source>
        <dbReference type="ARBA" id="ARBA00022630"/>
    </source>
</evidence>
<keyword evidence="7" id="KW-0276">Fatty acid metabolism</keyword>
<evidence type="ECO:0000256" key="6">
    <source>
        <dbReference type="ARBA" id="ARBA00022767"/>
    </source>
</evidence>
<keyword evidence="3" id="KW-0444">Lipid biosynthesis</keyword>
<feature type="domain" description="NADH:flavin oxidoreductase/NADH oxidase N-terminal" evidence="12">
    <location>
        <begin position="3"/>
        <end position="179"/>
    </location>
</feature>
<dbReference type="Proteomes" id="UP000015105">
    <property type="component" value="Chromosome 7D"/>
</dbReference>
<dbReference type="Gene3D" id="3.20.20.70">
    <property type="entry name" value="Aldolase class I"/>
    <property type="match status" value="1"/>
</dbReference>
<comment type="similarity">
    <text evidence="2">Belongs to the NADH:flavin oxidoreductase/NADH oxidase family.</text>
</comment>
<evidence type="ECO:0000256" key="11">
    <source>
        <dbReference type="ARBA" id="ARBA00023160"/>
    </source>
</evidence>
<evidence type="ECO:0000256" key="1">
    <source>
        <dbReference type="ARBA" id="ARBA00001917"/>
    </source>
</evidence>
<keyword evidence="5" id="KW-0288">FMN</keyword>
<dbReference type="GO" id="GO:0031408">
    <property type="term" value="P:oxylipin biosynthetic process"/>
    <property type="evidence" value="ECO:0007669"/>
    <property type="project" value="UniProtKB-KW"/>
</dbReference>
<accession>A0A453R421</accession>
<sequence>TRGGLLIAEATGVSATAQGYPETPGIWTQQQVDAVHRKGALFFCQLWHVGRVSTNDFQPDGQAPISSTDKQIMPDAESGMVYSKPRQLQTDEIPLIVDDFRRAARNAIEAGFDGVEIHGAHGYLLEQFMKDSSNDRTDEYGGSLENRCRFAVEVIDAIVNEIGADRVGIRLSPFMDYMDCFNSDPHALGMSIPIW</sequence>
<dbReference type="AlphaFoldDB" id="A0A453R421"/>
<dbReference type="Pfam" id="PF00724">
    <property type="entry name" value="Oxidored_FMN"/>
    <property type="match status" value="1"/>
</dbReference>
<reference evidence="13" key="5">
    <citation type="journal article" date="2021" name="G3 (Bethesda)">
        <title>Aegilops tauschii genome assembly Aet v5.0 features greater sequence contiguity and improved annotation.</title>
        <authorList>
            <person name="Wang L."/>
            <person name="Zhu T."/>
            <person name="Rodriguez J.C."/>
            <person name="Deal K.R."/>
            <person name="Dubcovsky J."/>
            <person name="McGuire P.E."/>
            <person name="Lux T."/>
            <person name="Spannagl M."/>
            <person name="Mayer K.F.X."/>
            <person name="Baldrich P."/>
            <person name="Meyers B.C."/>
            <person name="Huo N."/>
            <person name="Gu Y.Q."/>
            <person name="Zhou H."/>
            <person name="Devos K.M."/>
            <person name="Bennetzen J.L."/>
            <person name="Unver T."/>
            <person name="Budak H."/>
            <person name="Gulick P.J."/>
            <person name="Galiba G."/>
            <person name="Kalapos B."/>
            <person name="Nelson D.R."/>
            <person name="Li P."/>
            <person name="You F.M."/>
            <person name="Luo M.C."/>
            <person name="Dvorak J."/>
        </authorList>
    </citation>
    <scope>NUCLEOTIDE SEQUENCE [LARGE SCALE GENOMIC DNA]</scope>
    <source>
        <strain evidence="13">cv. AL8/78</strain>
    </source>
</reference>
<keyword evidence="11" id="KW-0275">Fatty acid biosynthesis</keyword>
<evidence type="ECO:0000256" key="8">
    <source>
        <dbReference type="ARBA" id="ARBA00022857"/>
    </source>
</evidence>
<evidence type="ECO:0000313" key="13">
    <source>
        <dbReference type="EnsemblPlants" id="AET7Gv20454000.4"/>
    </source>
</evidence>
<evidence type="ECO:0000256" key="9">
    <source>
        <dbReference type="ARBA" id="ARBA00023002"/>
    </source>
</evidence>
<evidence type="ECO:0000313" key="14">
    <source>
        <dbReference type="Proteomes" id="UP000015105"/>
    </source>
</evidence>
<protein>
    <recommendedName>
        <fullName evidence="12">NADH:flavin oxidoreductase/NADH oxidase N-terminal domain-containing protein</fullName>
    </recommendedName>
</protein>
<evidence type="ECO:0000259" key="12">
    <source>
        <dbReference type="Pfam" id="PF00724"/>
    </source>
</evidence>
<keyword evidence="9" id="KW-0560">Oxidoreductase</keyword>
<reference evidence="14" key="1">
    <citation type="journal article" date="2014" name="Science">
        <title>Ancient hybridizations among the ancestral genomes of bread wheat.</title>
        <authorList>
            <consortium name="International Wheat Genome Sequencing Consortium,"/>
            <person name="Marcussen T."/>
            <person name="Sandve S.R."/>
            <person name="Heier L."/>
            <person name="Spannagl M."/>
            <person name="Pfeifer M."/>
            <person name="Jakobsen K.S."/>
            <person name="Wulff B.B."/>
            <person name="Steuernagel B."/>
            <person name="Mayer K.F."/>
            <person name="Olsen O.A."/>
        </authorList>
    </citation>
    <scope>NUCLEOTIDE SEQUENCE [LARGE SCALE GENOMIC DNA]</scope>
    <source>
        <strain evidence="14">cv. AL8/78</strain>
    </source>
</reference>
<name>A0A453R421_AEGTS</name>
<dbReference type="GO" id="GO:0010181">
    <property type="term" value="F:FMN binding"/>
    <property type="evidence" value="ECO:0007669"/>
    <property type="project" value="InterPro"/>
</dbReference>
<organism evidence="13 14">
    <name type="scientific">Aegilops tauschii subsp. strangulata</name>
    <name type="common">Goatgrass</name>
    <dbReference type="NCBI Taxonomy" id="200361"/>
    <lineage>
        <taxon>Eukaryota</taxon>
        <taxon>Viridiplantae</taxon>
        <taxon>Streptophyta</taxon>
        <taxon>Embryophyta</taxon>
        <taxon>Tracheophyta</taxon>
        <taxon>Spermatophyta</taxon>
        <taxon>Magnoliopsida</taxon>
        <taxon>Liliopsida</taxon>
        <taxon>Poales</taxon>
        <taxon>Poaceae</taxon>
        <taxon>BOP clade</taxon>
        <taxon>Pooideae</taxon>
        <taxon>Triticodae</taxon>
        <taxon>Triticeae</taxon>
        <taxon>Triticinae</taxon>
        <taxon>Aegilops</taxon>
    </lineage>
</organism>
<dbReference type="GO" id="GO:0016491">
    <property type="term" value="F:oxidoreductase activity"/>
    <property type="evidence" value="ECO:0007669"/>
    <property type="project" value="UniProtKB-KW"/>
</dbReference>
<dbReference type="GO" id="GO:0009695">
    <property type="term" value="P:jasmonic acid biosynthetic process"/>
    <property type="evidence" value="ECO:0007669"/>
    <property type="project" value="TreeGrafter"/>
</dbReference>
<proteinExistence type="inferred from homology"/>
<dbReference type="InterPro" id="IPR013785">
    <property type="entry name" value="Aldolase_TIM"/>
</dbReference>
<evidence type="ECO:0000256" key="2">
    <source>
        <dbReference type="ARBA" id="ARBA00005979"/>
    </source>
</evidence>
<dbReference type="InterPro" id="IPR045247">
    <property type="entry name" value="Oye-like"/>
</dbReference>
<keyword evidence="4" id="KW-0285">Flavoprotein</keyword>
<dbReference type="PANTHER" id="PTHR22893:SF44">
    <property type="entry name" value="12-OXOPHYTODIENOATE REDUCTASE 1"/>
    <property type="match status" value="1"/>
</dbReference>
<keyword evidence="14" id="KW-1185">Reference proteome</keyword>
<dbReference type="Gramene" id="AET7Gv20454000.4">
    <property type="protein sequence ID" value="AET7Gv20454000.4"/>
    <property type="gene ID" value="AET7Gv20454000"/>
</dbReference>
<keyword evidence="6" id="KW-0925">Oxylipin biosynthesis</keyword>
<keyword evidence="8" id="KW-0521">NADP</keyword>
<dbReference type="PANTHER" id="PTHR22893">
    <property type="entry name" value="NADH OXIDOREDUCTASE-RELATED"/>
    <property type="match status" value="1"/>
</dbReference>
<evidence type="ECO:0000256" key="7">
    <source>
        <dbReference type="ARBA" id="ARBA00022832"/>
    </source>
</evidence>
<dbReference type="InterPro" id="IPR001155">
    <property type="entry name" value="OxRdtase_FMN_N"/>
</dbReference>
<comment type="cofactor">
    <cofactor evidence="1">
        <name>FMN</name>
        <dbReference type="ChEBI" id="CHEBI:58210"/>
    </cofactor>
</comment>
<reference evidence="14" key="2">
    <citation type="journal article" date="2017" name="Nat. Plants">
        <title>The Aegilops tauschii genome reveals multiple impacts of transposons.</title>
        <authorList>
            <person name="Zhao G."/>
            <person name="Zou C."/>
            <person name="Li K."/>
            <person name="Wang K."/>
            <person name="Li T."/>
            <person name="Gao L."/>
            <person name="Zhang X."/>
            <person name="Wang H."/>
            <person name="Yang Z."/>
            <person name="Liu X."/>
            <person name="Jiang W."/>
            <person name="Mao L."/>
            <person name="Kong X."/>
            <person name="Jiao Y."/>
            <person name="Jia J."/>
        </authorList>
    </citation>
    <scope>NUCLEOTIDE SEQUENCE [LARGE SCALE GENOMIC DNA]</scope>
    <source>
        <strain evidence="14">cv. AL8/78</strain>
    </source>
</reference>